<evidence type="ECO:0000313" key="11">
    <source>
        <dbReference type="EMBL" id="QDZ17022.1"/>
    </source>
</evidence>
<evidence type="ECO:0000256" key="3">
    <source>
        <dbReference type="ARBA" id="ARBA00022603"/>
    </source>
</evidence>
<evidence type="ECO:0000256" key="5">
    <source>
        <dbReference type="ARBA" id="ARBA00022763"/>
    </source>
</evidence>
<dbReference type="InterPro" id="IPR008332">
    <property type="entry name" value="MethylG_MeTrfase_N"/>
</dbReference>
<feature type="active site" description="Nucleophile; methyl group acceptor" evidence="8">
    <location>
        <position position="120"/>
    </location>
</feature>
<dbReference type="EMBL" id="CP042305">
    <property type="protein sequence ID" value="QDZ17022.1"/>
    <property type="molecule type" value="Genomic_DNA"/>
</dbReference>
<keyword evidence="6 8" id="KW-0234">DNA repair</keyword>
<comment type="catalytic activity">
    <reaction evidence="7 8">
        <text>a 6-O-methyl-2'-deoxyguanosine in DNA + L-cysteinyl-[protein] = S-methyl-L-cysteinyl-[protein] + a 2'-deoxyguanosine in DNA</text>
        <dbReference type="Rhea" id="RHEA:24000"/>
        <dbReference type="Rhea" id="RHEA-COMP:10131"/>
        <dbReference type="Rhea" id="RHEA-COMP:10132"/>
        <dbReference type="Rhea" id="RHEA-COMP:11367"/>
        <dbReference type="Rhea" id="RHEA-COMP:11368"/>
        <dbReference type="ChEBI" id="CHEBI:29950"/>
        <dbReference type="ChEBI" id="CHEBI:82612"/>
        <dbReference type="ChEBI" id="CHEBI:85445"/>
        <dbReference type="ChEBI" id="CHEBI:85448"/>
        <dbReference type="EC" id="2.1.1.63"/>
    </reaction>
</comment>
<dbReference type="PANTHER" id="PTHR10815">
    <property type="entry name" value="METHYLATED-DNA--PROTEIN-CYSTEINE METHYLTRANSFERASE"/>
    <property type="match status" value="1"/>
</dbReference>
<dbReference type="SUPFAM" id="SSF53155">
    <property type="entry name" value="Methylated DNA-protein cysteine methyltransferase domain"/>
    <property type="match status" value="1"/>
</dbReference>
<dbReference type="InterPro" id="IPR036217">
    <property type="entry name" value="MethylDNA_cys_MeTrfase_DNAb"/>
</dbReference>
<comment type="catalytic activity">
    <reaction evidence="1 8">
        <text>a 4-O-methyl-thymidine in DNA + L-cysteinyl-[protein] = a thymidine in DNA + S-methyl-L-cysteinyl-[protein]</text>
        <dbReference type="Rhea" id="RHEA:53428"/>
        <dbReference type="Rhea" id="RHEA-COMP:10131"/>
        <dbReference type="Rhea" id="RHEA-COMP:10132"/>
        <dbReference type="Rhea" id="RHEA-COMP:13555"/>
        <dbReference type="Rhea" id="RHEA-COMP:13556"/>
        <dbReference type="ChEBI" id="CHEBI:29950"/>
        <dbReference type="ChEBI" id="CHEBI:82612"/>
        <dbReference type="ChEBI" id="CHEBI:137386"/>
        <dbReference type="ChEBI" id="CHEBI:137387"/>
        <dbReference type="EC" id="2.1.1.63"/>
    </reaction>
</comment>
<dbReference type="InterPro" id="IPR014048">
    <property type="entry name" value="MethylDNA_cys_MeTrfase_DNA-bd"/>
</dbReference>
<evidence type="ECO:0000256" key="8">
    <source>
        <dbReference type="HAMAP-Rule" id="MF_00772"/>
    </source>
</evidence>
<comment type="subcellular location">
    <subcellularLocation>
        <location evidence="8">Cytoplasm</location>
    </subcellularLocation>
</comment>
<evidence type="ECO:0000259" key="10">
    <source>
        <dbReference type="Pfam" id="PF02870"/>
    </source>
</evidence>
<dbReference type="CDD" id="cd06445">
    <property type="entry name" value="ATase"/>
    <property type="match status" value="1"/>
</dbReference>
<keyword evidence="8" id="KW-0963">Cytoplasm</keyword>
<evidence type="ECO:0000256" key="6">
    <source>
        <dbReference type="ARBA" id="ARBA00023204"/>
    </source>
</evidence>
<dbReference type="Pfam" id="PF02870">
    <property type="entry name" value="Methyltransf_1N"/>
    <property type="match status" value="1"/>
</dbReference>
<evidence type="ECO:0000313" key="12">
    <source>
        <dbReference type="Proteomes" id="UP000320216"/>
    </source>
</evidence>
<feature type="domain" description="Methylguanine DNA methyltransferase ribonuclease-like" evidence="10">
    <location>
        <begin position="2"/>
        <end position="65"/>
    </location>
</feature>
<comment type="function">
    <text evidence="8">Involved in the cellular defense against the biological effects of O6-methylguanine (O6-MeG) and O4-methylthymine (O4-MeT) in DNA. Repairs the methylated nucleobase in DNA by stoichiometrically transferring the methyl group to a cysteine residue in the enzyme. This is a suicide reaction: the enzyme is irreversibly inactivated.</text>
</comment>
<dbReference type="GO" id="GO:0003908">
    <property type="term" value="F:methylated-DNA-[protein]-cysteine S-methyltransferase activity"/>
    <property type="evidence" value="ECO:0007669"/>
    <property type="project" value="UniProtKB-UniRule"/>
</dbReference>
<dbReference type="NCBIfam" id="TIGR00589">
    <property type="entry name" value="ogt"/>
    <property type="match status" value="1"/>
</dbReference>
<name>A0A5B8MBF4_9MICO</name>
<comment type="miscellaneous">
    <text evidence="8">This enzyme catalyzes only one turnover and therefore is not strictly catalytic. According to one definition, an enzyme is a biocatalyst that acts repeatedly and over many reaction cycles.</text>
</comment>
<dbReference type="InterPro" id="IPR036631">
    <property type="entry name" value="MGMT_N_sf"/>
</dbReference>
<dbReference type="Gene3D" id="1.10.10.10">
    <property type="entry name" value="Winged helix-like DNA-binding domain superfamily/Winged helix DNA-binding domain"/>
    <property type="match status" value="1"/>
</dbReference>
<keyword evidence="12" id="KW-1185">Reference proteome</keyword>
<evidence type="ECO:0000259" key="9">
    <source>
        <dbReference type="Pfam" id="PF01035"/>
    </source>
</evidence>
<dbReference type="Pfam" id="PF01035">
    <property type="entry name" value="DNA_binding_1"/>
    <property type="match status" value="1"/>
</dbReference>
<evidence type="ECO:0000256" key="2">
    <source>
        <dbReference type="ARBA" id="ARBA00008711"/>
    </source>
</evidence>
<keyword evidence="4 8" id="KW-0808">Transferase</keyword>
<dbReference type="PANTHER" id="PTHR10815:SF13">
    <property type="entry name" value="METHYLATED-DNA--PROTEIN-CYSTEINE METHYLTRANSFERASE"/>
    <property type="match status" value="1"/>
</dbReference>
<evidence type="ECO:0000256" key="1">
    <source>
        <dbReference type="ARBA" id="ARBA00001286"/>
    </source>
</evidence>
<organism evidence="11 12">
    <name type="scientific">Humibacter ginsenosidimutans</name>
    <dbReference type="NCBI Taxonomy" id="2599293"/>
    <lineage>
        <taxon>Bacteria</taxon>
        <taxon>Bacillati</taxon>
        <taxon>Actinomycetota</taxon>
        <taxon>Actinomycetes</taxon>
        <taxon>Micrococcales</taxon>
        <taxon>Microbacteriaceae</taxon>
        <taxon>Humibacter</taxon>
    </lineage>
</organism>
<dbReference type="Gene3D" id="3.30.160.70">
    <property type="entry name" value="Methylated DNA-protein cysteine methyltransferase domain"/>
    <property type="match status" value="1"/>
</dbReference>
<dbReference type="AlphaFoldDB" id="A0A5B8MBF4"/>
<accession>A0A5B8MBF4</accession>
<dbReference type="GO" id="GO:0032259">
    <property type="term" value="P:methylation"/>
    <property type="evidence" value="ECO:0007669"/>
    <property type="project" value="UniProtKB-KW"/>
</dbReference>
<dbReference type="GO" id="GO:0006307">
    <property type="term" value="P:DNA alkylation repair"/>
    <property type="evidence" value="ECO:0007669"/>
    <property type="project" value="UniProtKB-UniRule"/>
</dbReference>
<dbReference type="FunFam" id="1.10.10.10:FF:000214">
    <property type="entry name" value="Methylated-DNA--protein-cysteine methyltransferase"/>
    <property type="match status" value="1"/>
</dbReference>
<dbReference type="InterPro" id="IPR023546">
    <property type="entry name" value="MGMT"/>
</dbReference>
<dbReference type="GO" id="GO:0005737">
    <property type="term" value="C:cytoplasm"/>
    <property type="evidence" value="ECO:0007669"/>
    <property type="project" value="UniProtKB-SubCell"/>
</dbReference>
<keyword evidence="5 8" id="KW-0227">DNA damage</keyword>
<dbReference type="SUPFAM" id="SSF46767">
    <property type="entry name" value="Methylated DNA-protein cysteine methyltransferase, C-terminal domain"/>
    <property type="match status" value="1"/>
</dbReference>
<reference evidence="11 12" key="1">
    <citation type="submission" date="2019-07" db="EMBL/GenBank/DDBJ databases">
        <title>Full genome sequence of Humibacter sp. WJ7-1.</title>
        <authorList>
            <person name="Im W.-T."/>
        </authorList>
    </citation>
    <scope>NUCLEOTIDE SEQUENCE [LARGE SCALE GENOMIC DNA]</scope>
    <source>
        <strain evidence="11 12">WJ7-1</strain>
    </source>
</reference>
<dbReference type="Proteomes" id="UP000320216">
    <property type="component" value="Chromosome"/>
</dbReference>
<dbReference type="EC" id="2.1.1.63" evidence="8"/>
<evidence type="ECO:0000256" key="7">
    <source>
        <dbReference type="ARBA" id="ARBA00049348"/>
    </source>
</evidence>
<comment type="similarity">
    <text evidence="2 8">Belongs to the MGMT family.</text>
</comment>
<dbReference type="HAMAP" id="MF_00772">
    <property type="entry name" value="OGT"/>
    <property type="match status" value="1"/>
</dbReference>
<keyword evidence="3 8" id="KW-0489">Methyltransferase</keyword>
<dbReference type="OrthoDB" id="9802228at2"/>
<proteinExistence type="inferred from homology"/>
<evidence type="ECO:0000256" key="4">
    <source>
        <dbReference type="ARBA" id="ARBA00022679"/>
    </source>
</evidence>
<dbReference type="KEGG" id="huw:FPZ11_19005"/>
<protein>
    <recommendedName>
        <fullName evidence="8">Methylated-DNA--protein-cysteine methyltransferase</fullName>
        <ecNumber evidence="8">2.1.1.63</ecNumber>
    </recommendedName>
    <alternativeName>
        <fullName evidence="8">6-O-methylguanine-DNA methyltransferase</fullName>
        <shortName evidence="8">MGMT</shortName>
    </alternativeName>
    <alternativeName>
        <fullName evidence="8">O-6-methylguanine-DNA-alkyltransferase</fullName>
    </alternativeName>
</protein>
<dbReference type="InterPro" id="IPR036388">
    <property type="entry name" value="WH-like_DNA-bd_sf"/>
</dbReference>
<gene>
    <name evidence="11" type="ORF">FPZ11_19005</name>
</gene>
<sequence length="155" mass="16569">MPSPIGALELISNGSAVTSLSIERGGALPHDGEIERPDDVLLETREQLDEYFAAERRDFDVPLSPAGTPFRRAVWDRLREVRWGEYTTYGELGFAVGKPSAGRAVGGAVGSNPIPLLIGCHRVLGSDGRVTGYSGGEGVPTKLWLLEHEGITLAA</sequence>
<feature type="domain" description="Methylated-DNA-[protein]-cysteine S-methyltransferase DNA binding" evidence="9">
    <location>
        <begin position="69"/>
        <end position="151"/>
    </location>
</feature>